<protein>
    <submittedName>
        <fullName evidence="2">Uncharacterized protein</fullName>
    </submittedName>
</protein>
<feature type="transmembrane region" description="Helical" evidence="1">
    <location>
        <begin position="32"/>
        <end position="52"/>
    </location>
</feature>
<dbReference type="EMBL" id="CP027806">
    <property type="protein sequence ID" value="AXJ01489.1"/>
    <property type="molecule type" value="Genomic_DNA"/>
</dbReference>
<feature type="transmembrane region" description="Helical" evidence="1">
    <location>
        <begin position="6"/>
        <end position="25"/>
    </location>
</feature>
<proteinExistence type="predicted"/>
<reference evidence="2 3" key="1">
    <citation type="submission" date="2018-03" db="EMBL/GenBank/DDBJ databases">
        <title>Phenotypic and genomic properties of Cyclonatronum proteinivorum gen. nov., sp. nov., a haloalkaliphilic bacteroidete from soda lakes possessing Na+-translocating rhodopsin.</title>
        <authorList>
            <person name="Toshchakov S.V."/>
            <person name="Korzhenkov A."/>
            <person name="Samarov N.I."/>
            <person name="Kublanov I.V."/>
            <person name="Muntyan M.S."/>
            <person name="Sorokin D.Y."/>
        </authorList>
    </citation>
    <scope>NUCLEOTIDE SEQUENCE [LARGE SCALE GENOMIC DNA]</scope>
    <source>
        <strain evidence="2 3">Omega</strain>
    </source>
</reference>
<feature type="transmembrane region" description="Helical" evidence="1">
    <location>
        <begin position="126"/>
        <end position="144"/>
    </location>
</feature>
<dbReference type="Proteomes" id="UP000254808">
    <property type="component" value="Chromosome"/>
</dbReference>
<evidence type="ECO:0000313" key="2">
    <source>
        <dbReference type="EMBL" id="AXJ01489.1"/>
    </source>
</evidence>
<evidence type="ECO:0000256" key="1">
    <source>
        <dbReference type="SAM" id="Phobius"/>
    </source>
</evidence>
<dbReference type="RefSeq" id="WP_114984667.1">
    <property type="nucleotide sequence ID" value="NZ_CP027806.1"/>
</dbReference>
<keyword evidence="3" id="KW-1185">Reference proteome</keyword>
<feature type="transmembrane region" description="Helical" evidence="1">
    <location>
        <begin position="151"/>
        <end position="170"/>
    </location>
</feature>
<sequence length="213" mass="24818">MTWYLTLALNLTLLYALVRFLLLYKEVRYIKFIWWAVSSFFYFLTSASWIVLDFNLIDPQTFERLNLQGWTQVSAVSFVLVALSIENWEDRPLVARYPYSFNFSALILIPAYILLYQTIYLQEVMIGIYEGGAILVALLLFGLFATKMFEFIYSFLGIVLVLLGFVVYWFPAQAILGFPWVWKIITVVGILIFVSGYQFVVKQVQLQNAELED</sequence>
<keyword evidence="1" id="KW-1133">Transmembrane helix</keyword>
<dbReference type="AlphaFoldDB" id="A0A345ULY7"/>
<keyword evidence="1" id="KW-0812">Transmembrane</keyword>
<organism evidence="2 3">
    <name type="scientific">Cyclonatronum proteinivorum</name>
    <dbReference type="NCBI Taxonomy" id="1457365"/>
    <lineage>
        <taxon>Bacteria</taxon>
        <taxon>Pseudomonadati</taxon>
        <taxon>Balneolota</taxon>
        <taxon>Balneolia</taxon>
        <taxon>Balneolales</taxon>
        <taxon>Cyclonatronaceae</taxon>
        <taxon>Cyclonatronum</taxon>
    </lineage>
</organism>
<keyword evidence="1" id="KW-0472">Membrane</keyword>
<name>A0A345ULY7_9BACT</name>
<dbReference type="OrthoDB" id="1524671at2"/>
<feature type="transmembrane region" description="Helical" evidence="1">
    <location>
        <begin position="182"/>
        <end position="201"/>
    </location>
</feature>
<feature type="transmembrane region" description="Helical" evidence="1">
    <location>
        <begin position="97"/>
        <end position="120"/>
    </location>
</feature>
<feature type="transmembrane region" description="Helical" evidence="1">
    <location>
        <begin position="67"/>
        <end position="85"/>
    </location>
</feature>
<evidence type="ECO:0000313" key="3">
    <source>
        <dbReference type="Proteomes" id="UP000254808"/>
    </source>
</evidence>
<dbReference type="KEGG" id="cprv:CYPRO_2242"/>
<accession>A0A345ULY7</accession>
<gene>
    <name evidence="2" type="ORF">CYPRO_2242</name>
</gene>